<evidence type="ECO:0000259" key="4">
    <source>
        <dbReference type="Pfam" id="PF07687"/>
    </source>
</evidence>
<dbReference type="NCBIfam" id="NF005914">
    <property type="entry name" value="PRK07907.1"/>
    <property type="match status" value="1"/>
</dbReference>
<evidence type="ECO:0000256" key="2">
    <source>
        <dbReference type="ARBA" id="ARBA00022723"/>
    </source>
</evidence>
<evidence type="ECO:0000313" key="5">
    <source>
        <dbReference type="EMBL" id="HIT74797.1"/>
    </source>
</evidence>
<accession>A0A9D1GX16</accession>
<reference evidence="5" key="1">
    <citation type="submission" date="2020-10" db="EMBL/GenBank/DDBJ databases">
        <authorList>
            <person name="Gilroy R."/>
        </authorList>
    </citation>
    <scope>NUCLEOTIDE SEQUENCE</scope>
    <source>
        <strain evidence="5">ChiGjej1B1-24693</strain>
    </source>
</reference>
<dbReference type="Proteomes" id="UP000886842">
    <property type="component" value="Unassembled WGS sequence"/>
</dbReference>
<dbReference type="InterPro" id="IPR002933">
    <property type="entry name" value="Peptidase_M20"/>
</dbReference>
<feature type="non-terminal residue" evidence="5">
    <location>
        <position position="1"/>
    </location>
</feature>
<dbReference type="Pfam" id="PF01546">
    <property type="entry name" value="Peptidase_M20"/>
    <property type="match status" value="1"/>
</dbReference>
<keyword evidence="1" id="KW-0645">Protease</keyword>
<organism evidence="5 6">
    <name type="scientific">Candidatus Avipropionibacterium avicola</name>
    <dbReference type="NCBI Taxonomy" id="2840701"/>
    <lineage>
        <taxon>Bacteria</taxon>
        <taxon>Bacillati</taxon>
        <taxon>Actinomycetota</taxon>
        <taxon>Actinomycetes</taxon>
        <taxon>Propionibacteriales</taxon>
        <taxon>Propionibacteriaceae</taxon>
        <taxon>Propionibacteriaceae incertae sedis</taxon>
        <taxon>Candidatus Avipropionibacterium</taxon>
    </lineage>
</organism>
<dbReference type="EMBL" id="DVLP01000128">
    <property type="protein sequence ID" value="HIT74797.1"/>
    <property type="molecule type" value="Genomic_DNA"/>
</dbReference>
<dbReference type="AlphaFoldDB" id="A0A9D1GX16"/>
<dbReference type="GO" id="GO:0008233">
    <property type="term" value="F:peptidase activity"/>
    <property type="evidence" value="ECO:0007669"/>
    <property type="project" value="UniProtKB-KW"/>
</dbReference>
<protein>
    <submittedName>
        <fullName evidence="5">M20/M25/M40 family metallo-hydrolase</fullName>
    </submittedName>
</protein>
<reference evidence="5" key="2">
    <citation type="journal article" date="2021" name="PeerJ">
        <title>Extensive microbial diversity within the chicken gut microbiome revealed by metagenomics and culture.</title>
        <authorList>
            <person name="Gilroy R."/>
            <person name="Ravi A."/>
            <person name="Getino M."/>
            <person name="Pursley I."/>
            <person name="Horton D.L."/>
            <person name="Alikhan N.F."/>
            <person name="Baker D."/>
            <person name="Gharbi K."/>
            <person name="Hall N."/>
            <person name="Watson M."/>
            <person name="Adriaenssens E.M."/>
            <person name="Foster-Nyarko E."/>
            <person name="Jarju S."/>
            <person name="Secka A."/>
            <person name="Antonio M."/>
            <person name="Oren A."/>
            <person name="Chaudhuri R.R."/>
            <person name="La Ragione R."/>
            <person name="Hildebrand F."/>
            <person name="Pallen M.J."/>
        </authorList>
    </citation>
    <scope>NUCLEOTIDE SEQUENCE</scope>
    <source>
        <strain evidence="5">ChiGjej1B1-24693</strain>
    </source>
</reference>
<dbReference type="Pfam" id="PF07687">
    <property type="entry name" value="M20_dimer"/>
    <property type="match status" value="1"/>
</dbReference>
<comment type="caution">
    <text evidence="5">The sequence shown here is derived from an EMBL/GenBank/DDBJ whole genome shotgun (WGS) entry which is preliminary data.</text>
</comment>
<dbReference type="GO" id="GO:0006508">
    <property type="term" value="P:proteolysis"/>
    <property type="evidence" value="ECO:0007669"/>
    <property type="project" value="UniProtKB-KW"/>
</dbReference>
<proteinExistence type="predicted"/>
<dbReference type="PANTHER" id="PTHR43270:SF12">
    <property type="entry name" value="SUCCINYL-DIAMINOPIMELATE DESUCCINYLASE"/>
    <property type="match status" value="1"/>
</dbReference>
<keyword evidence="2" id="KW-0479">Metal-binding</keyword>
<evidence type="ECO:0000256" key="3">
    <source>
        <dbReference type="ARBA" id="ARBA00022801"/>
    </source>
</evidence>
<name>A0A9D1GX16_9ACTN</name>
<dbReference type="SUPFAM" id="SSF53187">
    <property type="entry name" value="Zn-dependent exopeptidases"/>
    <property type="match status" value="1"/>
</dbReference>
<evidence type="ECO:0000313" key="6">
    <source>
        <dbReference type="Proteomes" id="UP000886842"/>
    </source>
</evidence>
<keyword evidence="3" id="KW-0378">Hydrolase</keyword>
<evidence type="ECO:0000256" key="1">
    <source>
        <dbReference type="ARBA" id="ARBA00022670"/>
    </source>
</evidence>
<dbReference type="InterPro" id="IPR011650">
    <property type="entry name" value="Peptidase_M20_dimer"/>
</dbReference>
<dbReference type="GO" id="GO:0046872">
    <property type="term" value="F:metal ion binding"/>
    <property type="evidence" value="ECO:0007669"/>
    <property type="project" value="UniProtKB-KW"/>
</dbReference>
<dbReference type="Gene3D" id="3.40.630.10">
    <property type="entry name" value="Zn peptidases"/>
    <property type="match status" value="1"/>
</dbReference>
<sequence length="343" mass="35966">PPFEATERDGRLYGRGTADDKGGLAVHLAALRAFDGKPPVGVTLFVEGEEEIGSPSIEAFLDAHAEDLAADVFVICDSGNWEVGTPSFTTTLRGVADCVVEVATLDHALHSGSFGGVVPDALTSLCRLLATLHDEQGNVAVEGLTRQPAADLEYPLDRLATETGVLDGVDWIGDGPVVERLWTRPAVSVLAIDATPVERASNTLAPTARAKVGLRVAPGNSAVEALDHLRTHLECHAPWGARVSVTPGHTGEPSSVPVDGRYARLAVDAFAEAFGVSPVEMGQGGSIPMVAELQRRFPSAEILITAVGDPDTRAHGIDESVDLGDLKKACLAEALLLQRLAEA</sequence>
<dbReference type="Gene3D" id="3.30.70.360">
    <property type="match status" value="1"/>
</dbReference>
<dbReference type="PANTHER" id="PTHR43270">
    <property type="entry name" value="BETA-ALA-HIS DIPEPTIDASE"/>
    <property type="match status" value="1"/>
</dbReference>
<feature type="domain" description="Peptidase M20 dimerisation" evidence="4">
    <location>
        <begin position="91"/>
        <end position="239"/>
    </location>
</feature>
<gene>
    <name evidence="5" type="ORF">IAA98_04360</name>
</gene>
<dbReference type="InterPro" id="IPR051458">
    <property type="entry name" value="Cyt/Met_Dipeptidase"/>
</dbReference>